<name>A0AA40AB35_9PEZI</name>
<dbReference type="GeneID" id="85327270"/>
<dbReference type="RefSeq" id="XP_060293936.1">
    <property type="nucleotide sequence ID" value="XM_060444000.1"/>
</dbReference>
<keyword evidence="7" id="KW-0833">Ubl conjugation pathway</keyword>
<dbReference type="CDD" id="cd20335">
    <property type="entry name" value="BRcat_RBR"/>
    <property type="match status" value="1"/>
</dbReference>
<evidence type="ECO:0000256" key="1">
    <source>
        <dbReference type="ARBA" id="ARBA00001798"/>
    </source>
</evidence>
<dbReference type="Pfam" id="PF01485">
    <property type="entry name" value="IBR"/>
    <property type="match status" value="1"/>
</dbReference>
<gene>
    <name evidence="12" type="ORF">B0T26DRAFT_741663</name>
</gene>
<dbReference type="GO" id="GO:0016567">
    <property type="term" value="P:protein ubiquitination"/>
    <property type="evidence" value="ECO:0007669"/>
    <property type="project" value="InterPro"/>
</dbReference>
<evidence type="ECO:0000256" key="4">
    <source>
        <dbReference type="ARBA" id="ARBA00022723"/>
    </source>
</evidence>
<keyword evidence="6 9" id="KW-0863">Zinc-finger</keyword>
<feature type="domain" description="RING-type" evidence="10">
    <location>
        <begin position="5"/>
        <end position="59"/>
    </location>
</feature>
<reference evidence="12" key="1">
    <citation type="submission" date="2023-06" db="EMBL/GenBank/DDBJ databases">
        <title>Genome-scale phylogeny and comparative genomics of the fungal order Sordariales.</title>
        <authorList>
            <consortium name="Lawrence Berkeley National Laboratory"/>
            <person name="Hensen N."/>
            <person name="Bonometti L."/>
            <person name="Westerberg I."/>
            <person name="Brannstrom I.O."/>
            <person name="Guillou S."/>
            <person name="Cros-Aarteil S."/>
            <person name="Calhoun S."/>
            <person name="Haridas S."/>
            <person name="Kuo A."/>
            <person name="Mondo S."/>
            <person name="Pangilinan J."/>
            <person name="Riley R."/>
            <person name="LaButti K."/>
            <person name="Andreopoulos B."/>
            <person name="Lipzen A."/>
            <person name="Chen C."/>
            <person name="Yanf M."/>
            <person name="Daum C."/>
            <person name="Ng V."/>
            <person name="Clum A."/>
            <person name="Steindorff A."/>
            <person name="Ohm R."/>
            <person name="Martin F."/>
            <person name="Silar P."/>
            <person name="Natvig D."/>
            <person name="Lalanne C."/>
            <person name="Gautier V."/>
            <person name="Ament-velasquez S.L."/>
            <person name="Kruys A."/>
            <person name="Hutchinson M.I."/>
            <person name="Powell A.J."/>
            <person name="Barry K."/>
            <person name="Miller A.N."/>
            <person name="Grigoriev I.V."/>
            <person name="Debuchy R."/>
            <person name="Gladieux P."/>
            <person name="Thoren M.H."/>
            <person name="Johannesson H."/>
        </authorList>
    </citation>
    <scope>NUCLEOTIDE SEQUENCE</scope>
    <source>
        <strain evidence="12">SMH2392-1A</strain>
    </source>
</reference>
<evidence type="ECO:0000313" key="13">
    <source>
        <dbReference type="Proteomes" id="UP001172101"/>
    </source>
</evidence>
<dbReference type="GO" id="GO:0008270">
    <property type="term" value="F:zinc ion binding"/>
    <property type="evidence" value="ECO:0007669"/>
    <property type="project" value="UniProtKB-KW"/>
</dbReference>
<evidence type="ECO:0000256" key="9">
    <source>
        <dbReference type="PROSITE-ProRule" id="PRU00175"/>
    </source>
</evidence>
<keyword evidence="5" id="KW-0677">Repeat</keyword>
<keyword evidence="3" id="KW-0808">Transferase</keyword>
<accession>A0AA40AB35</accession>
<sequence>MSEECIVCLEPKAASDFPTEPLTSTCDHSPCTCLDCIRIAIAVNIGGNLSSRIACPECEEILSHEAIQRYADDVARRKYNDMVIRQALEGFEGFIWCASGCGSGQIHDGGVDQPIVKCTSCGGQTCFQHRSLWHTGVSCEEWDLIRSFPMPSTVSDGLSNGKILDRIRRAREIQASEEVIGKISKRCPGCARSIEKNGGW</sequence>
<dbReference type="InterPro" id="IPR002867">
    <property type="entry name" value="IBR_dom"/>
</dbReference>
<dbReference type="Gene3D" id="3.30.40.10">
    <property type="entry name" value="Zinc/RING finger domain, C3HC4 (zinc finger)"/>
    <property type="match status" value="1"/>
</dbReference>
<comment type="catalytic activity">
    <reaction evidence="1">
        <text>[E2 ubiquitin-conjugating enzyme]-S-ubiquitinyl-L-cysteine + [acceptor protein]-L-lysine = [E2 ubiquitin-conjugating enzyme]-L-cysteine + [acceptor protein]-N(6)-ubiquitinyl-L-lysine.</text>
        <dbReference type="EC" id="2.3.2.31"/>
    </reaction>
</comment>
<evidence type="ECO:0000256" key="6">
    <source>
        <dbReference type="ARBA" id="ARBA00022771"/>
    </source>
</evidence>
<dbReference type="SMART" id="SM00647">
    <property type="entry name" value="IBR"/>
    <property type="match status" value="1"/>
</dbReference>
<dbReference type="PROSITE" id="PS51873">
    <property type="entry name" value="TRIAD"/>
    <property type="match status" value="1"/>
</dbReference>
<dbReference type="Proteomes" id="UP001172101">
    <property type="component" value="Unassembled WGS sequence"/>
</dbReference>
<organism evidence="12 13">
    <name type="scientific">Lasiosphaeria miniovina</name>
    <dbReference type="NCBI Taxonomy" id="1954250"/>
    <lineage>
        <taxon>Eukaryota</taxon>
        <taxon>Fungi</taxon>
        <taxon>Dikarya</taxon>
        <taxon>Ascomycota</taxon>
        <taxon>Pezizomycotina</taxon>
        <taxon>Sordariomycetes</taxon>
        <taxon>Sordariomycetidae</taxon>
        <taxon>Sordariales</taxon>
        <taxon>Lasiosphaeriaceae</taxon>
        <taxon>Lasiosphaeria</taxon>
    </lineage>
</organism>
<dbReference type="EMBL" id="JAUIRO010000005">
    <property type="protein sequence ID" value="KAK0712613.1"/>
    <property type="molecule type" value="Genomic_DNA"/>
</dbReference>
<evidence type="ECO:0000256" key="5">
    <source>
        <dbReference type="ARBA" id="ARBA00022737"/>
    </source>
</evidence>
<evidence type="ECO:0000256" key="2">
    <source>
        <dbReference type="ARBA" id="ARBA00012251"/>
    </source>
</evidence>
<keyword evidence="13" id="KW-1185">Reference proteome</keyword>
<dbReference type="InterPro" id="IPR013083">
    <property type="entry name" value="Znf_RING/FYVE/PHD"/>
</dbReference>
<dbReference type="AlphaFoldDB" id="A0AA40AB35"/>
<feature type="domain" description="RING-type" evidence="11">
    <location>
        <begin position="1"/>
        <end position="200"/>
    </location>
</feature>
<evidence type="ECO:0000313" key="12">
    <source>
        <dbReference type="EMBL" id="KAK0712613.1"/>
    </source>
</evidence>
<dbReference type="EC" id="2.3.2.31" evidence="2"/>
<protein>
    <recommendedName>
        <fullName evidence="2">RBR-type E3 ubiquitin transferase</fullName>
        <ecNumber evidence="2">2.3.2.31</ecNumber>
    </recommendedName>
</protein>
<dbReference type="InterPro" id="IPR001841">
    <property type="entry name" value="Znf_RING"/>
</dbReference>
<evidence type="ECO:0000256" key="8">
    <source>
        <dbReference type="ARBA" id="ARBA00022833"/>
    </source>
</evidence>
<dbReference type="SUPFAM" id="SSF57850">
    <property type="entry name" value="RING/U-box"/>
    <property type="match status" value="2"/>
</dbReference>
<evidence type="ECO:0000259" key="11">
    <source>
        <dbReference type="PROSITE" id="PS51873"/>
    </source>
</evidence>
<evidence type="ECO:0000256" key="7">
    <source>
        <dbReference type="ARBA" id="ARBA00022786"/>
    </source>
</evidence>
<dbReference type="InterPro" id="IPR044066">
    <property type="entry name" value="TRIAD_supradom"/>
</dbReference>
<dbReference type="PANTHER" id="PTHR11685">
    <property type="entry name" value="RBR FAMILY RING FINGER AND IBR DOMAIN-CONTAINING"/>
    <property type="match status" value="1"/>
</dbReference>
<dbReference type="PROSITE" id="PS50089">
    <property type="entry name" value="ZF_RING_2"/>
    <property type="match status" value="1"/>
</dbReference>
<comment type="caution">
    <text evidence="12">The sequence shown here is derived from an EMBL/GenBank/DDBJ whole genome shotgun (WGS) entry which is preliminary data.</text>
</comment>
<dbReference type="GO" id="GO:0061630">
    <property type="term" value="F:ubiquitin protein ligase activity"/>
    <property type="evidence" value="ECO:0007669"/>
    <property type="project" value="UniProtKB-EC"/>
</dbReference>
<evidence type="ECO:0000256" key="3">
    <source>
        <dbReference type="ARBA" id="ARBA00022679"/>
    </source>
</evidence>
<dbReference type="InterPro" id="IPR031127">
    <property type="entry name" value="E3_UB_ligase_RBR"/>
</dbReference>
<proteinExistence type="predicted"/>
<keyword evidence="4" id="KW-0479">Metal-binding</keyword>
<evidence type="ECO:0000259" key="10">
    <source>
        <dbReference type="PROSITE" id="PS50089"/>
    </source>
</evidence>
<keyword evidence="8" id="KW-0862">Zinc</keyword>